<dbReference type="EMBL" id="QJNS01000034">
    <property type="protein sequence ID" value="RYO91942.1"/>
    <property type="molecule type" value="Genomic_DNA"/>
</dbReference>
<keyword evidence="6" id="KW-0137">Centromere</keyword>
<evidence type="ECO:0000256" key="1">
    <source>
        <dbReference type="ARBA" id="ARBA00004123"/>
    </source>
</evidence>
<feature type="coiled-coil region" evidence="8">
    <location>
        <begin position="121"/>
        <end position="148"/>
    </location>
</feature>
<evidence type="ECO:0000256" key="2">
    <source>
        <dbReference type="ARBA" id="ARBA00004629"/>
    </source>
</evidence>
<reference evidence="10 11" key="1">
    <citation type="submission" date="2018-06" db="EMBL/GenBank/DDBJ databases">
        <title>Complete Genomes of Monosporascus.</title>
        <authorList>
            <person name="Robinson A.J."/>
            <person name="Natvig D.O."/>
        </authorList>
    </citation>
    <scope>NUCLEOTIDE SEQUENCE [LARGE SCALE GENOMIC DNA]</scope>
    <source>
        <strain evidence="10 11">CBS 609.92</strain>
    </source>
</reference>
<evidence type="ECO:0000256" key="4">
    <source>
        <dbReference type="ARBA" id="ARBA00022838"/>
    </source>
</evidence>
<evidence type="ECO:0000256" key="8">
    <source>
        <dbReference type="SAM" id="Coils"/>
    </source>
</evidence>
<proteinExistence type="inferred from homology"/>
<dbReference type="PANTHER" id="PTHR48122">
    <property type="entry name" value="CENTROMERE PROTEIN H"/>
    <property type="match status" value="1"/>
</dbReference>
<evidence type="ECO:0000256" key="5">
    <source>
        <dbReference type="ARBA" id="ARBA00023242"/>
    </source>
</evidence>
<evidence type="ECO:0000256" key="6">
    <source>
        <dbReference type="ARBA" id="ARBA00023328"/>
    </source>
</evidence>
<dbReference type="Pfam" id="PF05837">
    <property type="entry name" value="CENP-H"/>
    <property type="match status" value="1"/>
</dbReference>
<comment type="similarity">
    <text evidence="7">Belongs to the CENP-H/MCM16 family.</text>
</comment>
<dbReference type="InterPro" id="IPR008426">
    <property type="entry name" value="CENP-H_C"/>
</dbReference>
<dbReference type="InterPro" id="IPR040034">
    <property type="entry name" value="CENP-H"/>
</dbReference>
<evidence type="ECO:0000313" key="11">
    <source>
        <dbReference type="Proteomes" id="UP000294003"/>
    </source>
</evidence>
<evidence type="ECO:0000256" key="7">
    <source>
        <dbReference type="ARBA" id="ARBA00025735"/>
    </source>
</evidence>
<evidence type="ECO:0000259" key="9">
    <source>
        <dbReference type="Pfam" id="PF05837"/>
    </source>
</evidence>
<name>A0ABY0HGA8_9PEZI</name>
<feature type="coiled-coil region" evidence="8">
    <location>
        <begin position="15"/>
        <end position="42"/>
    </location>
</feature>
<keyword evidence="8" id="KW-0175">Coiled coil</keyword>
<protein>
    <recommendedName>
        <fullName evidence="9">Centromere protein H C-terminal domain-containing protein</fullName>
    </recommendedName>
</protein>
<keyword evidence="11" id="KW-1185">Reference proteome</keyword>
<feature type="domain" description="Centromere protein H C-terminal" evidence="9">
    <location>
        <begin position="21"/>
        <end position="231"/>
    </location>
</feature>
<accession>A0ABY0HGA8</accession>
<keyword evidence="3" id="KW-0158">Chromosome</keyword>
<gene>
    <name evidence="10" type="ORF">DL762_001880</name>
</gene>
<dbReference type="PANTHER" id="PTHR48122:SF1">
    <property type="entry name" value="CENTROMERE PROTEIN H"/>
    <property type="match status" value="1"/>
</dbReference>
<evidence type="ECO:0000313" key="10">
    <source>
        <dbReference type="EMBL" id="RYO91942.1"/>
    </source>
</evidence>
<sequence length="235" mass="25746">MAQEAKESPTALLLLSDEEKRVLELHDRLQQLQLEIALLTAQRNYVPSTTTSSSQEGDAIKVAQKELLDSRARYVLRNEAVESVMMANPIMQAVHSGTNASPIERDLLPALEQRDAASVTLAKQSTELRALLDELVEVEGQSLRLMRENADLAAEVLRLAGEANRRNNGTGEPWADADPDLAAEIDELGVQVRASRKRWRVVKGTASAVVAGSGADWARDAELRDIVLDAEDDDI</sequence>
<comment type="caution">
    <text evidence="10">The sequence shown here is derived from an EMBL/GenBank/DDBJ whole genome shotgun (WGS) entry which is preliminary data.</text>
</comment>
<keyword evidence="5" id="KW-0539">Nucleus</keyword>
<keyword evidence="4" id="KW-0995">Kinetochore</keyword>
<comment type="subcellular location">
    <subcellularLocation>
        <location evidence="2">Chromosome</location>
        <location evidence="2">Centromere</location>
        <location evidence="2">Kinetochore</location>
    </subcellularLocation>
    <subcellularLocation>
        <location evidence="1">Nucleus</location>
    </subcellularLocation>
</comment>
<evidence type="ECO:0000256" key="3">
    <source>
        <dbReference type="ARBA" id="ARBA00022454"/>
    </source>
</evidence>
<dbReference type="Proteomes" id="UP000294003">
    <property type="component" value="Unassembled WGS sequence"/>
</dbReference>
<organism evidence="10 11">
    <name type="scientific">Monosporascus cannonballus</name>
    <dbReference type="NCBI Taxonomy" id="155416"/>
    <lineage>
        <taxon>Eukaryota</taxon>
        <taxon>Fungi</taxon>
        <taxon>Dikarya</taxon>
        <taxon>Ascomycota</taxon>
        <taxon>Pezizomycotina</taxon>
        <taxon>Sordariomycetes</taxon>
        <taxon>Xylariomycetidae</taxon>
        <taxon>Xylariales</taxon>
        <taxon>Xylariales incertae sedis</taxon>
        <taxon>Monosporascus</taxon>
    </lineage>
</organism>